<dbReference type="AlphaFoldDB" id="A0A1F5H3H8"/>
<comment type="caution">
    <text evidence="1">The sequence shown here is derived from an EMBL/GenBank/DDBJ whole genome shotgun (WGS) entry which is preliminary data.</text>
</comment>
<proteinExistence type="predicted"/>
<reference evidence="1 2" key="1">
    <citation type="journal article" date="2016" name="Nat. Commun.">
        <title>Thousands of microbial genomes shed light on interconnected biogeochemical processes in an aquifer system.</title>
        <authorList>
            <person name="Anantharaman K."/>
            <person name="Brown C.T."/>
            <person name="Hug L.A."/>
            <person name="Sharon I."/>
            <person name="Castelle C.J."/>
            <person name="Probst A.J."/>
            <person name="Thomas B.C."/>
            <person name="Singh A."/>
            <person name="Wilkins M.J."/>
            <person name="Karaoz U."/>
            <person name="Brodie E.L."/>
            <person name="Williams K.H."/>
            <person name="Hubbard S.S."/>
            <person name="Banfield J.F."/>
        </authorList>
    </citation>
    <scope>NUCLEOTIDE SEQUENCE [LARGE SCALE GENOMIC DNA]</scope>
</reference>
<dbReference type="EMBL" id="MFBT01000034">
    <property type="protein sequence ID" value="OGD98597.1"/>
    <property type="molecule type" value="Genomic_DNA"/>
</dbReference>
<sequence length="67" mass="7708">MKLRDPLGAKSGPFVEIEYGWRFENWVVKIQNQLVKSVKSIKTISVDRLAVQKTFTIVKVKYPLAKS</sequence>
<evidence type="ECO:0000313" key="1">
    <source>
        <dbReference type="EMBL" id="OGD98597.1"/>
    </source>
</evidence>
<name>A0A1F5H3H8_9BACT</name>
<protein>
    <submittedName>
        <fullName evidence="1">Uncharacterized protein</fullName>
    </submittedName>
</protein>
<gene>
    <name evidence="1" type="ORF">A3B54_05440</name>
</gene>
<dbReference type="Proteomes" id="UP000177039">
    <property type="component" value="Unassembled WGS sequence"/>
</dbReference>
<evidence type="ECO:0000313" key="2">
    <source>
        <dbReference type="Proteomes" id="UP000177039"/>
    </source>
</evidence>
<organism evidence="1 2">
    <name type="scientific">Candidatus Curtissbacteria bacterium RIFCSPLOWO2_01_FULL_42_50</name>
    <dbReference type="NCBI Taxonomy" id="1797730"/>
    <lineage>
        <taxon>Bacteria</taxon>
        <taxon>Candidatus Curtissiibacteriota</taxon>
    </lineage>
</organism>
<accession>A0A1F5H3H8</accession>